<keyword evidence="3" id="KW-1185">Reference proteome</keyword>
<sequence>MPVKHNLYADLGVTAEEFEAHKKKDSRLSTLEEDYLRKDKQVVEAEENASADEEVNRLRKERLKIKDEITVHLRKP</sequence>
<reference evidence="3" key="1">
    <citation type="submission" date="2017-06" db="EMBL/GenBank/DDBJ databases">
        <authorList>
            <person name="Varghese N."/>
            <person name="Submissions S."/>
        </authorList>
    </citation>
    <scope>NUCLEOTIDE SEQUENCE [LARGE SCALE GENOMIC DNA]</scope>
    <source>
        <strain evidence="3">DSM 22348</strain>
    </source>
</reference>
<dbReference type="RefSeq" id="WP_042126644.1">
    <property type="nucleotide sequence ID" value="NZ_FZOL01000010.1"/>
</dbReference>
<dbReference type="Proteomes" id="UP000198407">
    <property type="component" value="Unassembled WGS sequence"/>
</dbReference>
<dbReference type="InterPro" id="IPR007420">
    <property type="entry name" value="DUF465"/>
</dbReference>
<protein>
    <recommendedName>
        <fullName evidence="4">DUF465 domain-containing protein</fullName>
    </recommendedName>
</protein>
<evidence type="ECO:0008006" key="4">
    <source>
        <dbReference type="Google" id="ProtNLM"/>
    </source>
</evidence>
<organism evidence="2 3">
    <name type="scientific">Pseudomonas japonica</name>
    <dbReference type="NCBI Taxonomy" id="256466"/>
    <lineage>
        <taxon>Bacteria</taxon>
        <taxon>Pseudomonadati</taxon>
        <taxon>Pseudomonadota</taxon>
        <taxon>Gammaproteobacteria</taxon>
        <taxon>Pseudomonadales</taxon>
        <taxon>Pseudomonadaceae</taxon>
        <taxon>Pseudomonas</taxon>
    </lineage>
</organism>
<proteinExistence type="predicted"/>
<evidence type="ECO:0000256" key="1">
    <source>
        <dbReference type="SAM" id="Coils"/>
    </source>
</evidence>
<dbReference type="OrthoDB" id="7030268at2"/>
<dbReference type="EMBL" id="FZOL01000010">
    <property type="protein sequence ID" value="SNS57356.1"/>
    <property type="molecule type" value="Genomic_DNA"/>
</dbReference>
<name>A0A239FKB9_9PSED</name>
<feature type="coiled-coil region" evidence="1">
    <location>
        <begin position="28"/>
        <end position="68"/>
    </location>
</feature>
<dbReference type="Gene3D" id="6.10.280.50">
    <property type="match status" value="1"/>
</dbReference>
<evidence type="ECO:0000313" key="3">
    <source>
        <dbReference type="Proteomes" id="UP000198407"/>
    </source>
</evidence>
<dbReference type="Pfam" id="PF04325">
    <property type="entry name" value="DUF465"/>
    <property type="match status" value="1"/>
</dbReference>
<dbReference type="InterPro" id="IPR038444">
    <property type="entry name" value="DUF465_sf"/>
</dbReference>
<gene>
    <name evidence="2" type="ORF">SAMN05444352_110121</name>
</gene>
<accession>A0A239FKB9</accession>
<keyword evidence="1" id="KW-0175">Coiled coil</keyword>
<evidence type="ECO:0000313" key="2">
    <source>
        <dbReference type="EMBL" id="SNS57356.1"/>
    </source>
</evidence>
<dbReference type="AlphaFoldDB" id="A0A239FKB9"/>